<reference evidence="2" key="1">
    <citation type="submission" date="2021-05" db="EMBL/GenBank/DDBJ databases">
        <authorList>
            <person name="Alioto T."/>
            <person name="Alioto T."/>
            <person name="Gomez Garrido J."/>
        </authorList>
    </citation>
    <scope>NUCLEOTIDE SEQUENCE</scope>
</reference>
<feature type="transmembrane region" description="Helical" evidence="1">
    <location>
        <begin position="66"/>
        <end position="88"/>
    </location>
</feature>
<keyword evidence="1" id="KW-0472">Membrane</keyword>
<name>A0A8D8C9T8_CULPI</name>
<evidence type="ECO:0000313" key="2">
    <source>
        <dbReference type="EMBL" id="CAG6490163.1"/>
    </source>
</evidence>
<dbReference type="EMBL" id="HBUE01114414">
    <property type="protein sequence ID" value="CAG6490163.1"/>
    <property type="molecule type" value="Transcribed_RNA"/>
</dbReference>
<organism evidence="2">
    <name type="scientific">Culex pipiens</name>
    <name type="common">House mosquito</name>
    <dbReference type="NCBI Taxonomy" id="7175"/>
    <lineage>
        <taxon>Eukaryota</taxon>
        <taxon>Metazoa</taxon>
        <taxon>Ecdysozoa</taxon>
        <taxon>Arthropoda</taxon>
        <taxon>Hexapoda</taxon>
        <taxon>Insecta</taxon>
        <taxon>Pterygota</taxon>
        <taxon>Neoptera</taxon>
        <taxon>Endopterygota</taxon>
        <taxon>Diptera</taxon>
        <taxon>Nematocera</taxon>
        <taxon>Culicoidea</taxon>
        <taxon>Culicidae</taxon>
        <taxon>Culicinae</taxon>
        <taxon>Culicini</taxon>
        <taxon>Culex</taxon>
        <taxon>Culex</taxon>
    </lineage>
</organism>
<protein>
    <submittedName>
        <fullName evidence="2">(northern house mosquito) hypothetical protein</fullName>
    </submittedName>
</protein>
<keyword evidence="1" id="KW-0812">Transmembrane</keyword>
<accession>A0A8D8C9T8</accession>
<sequence>MIVSCPLHCICMCVPTTFLRCLRQPTSPASFLSPSTEKVCPLVNLTKESLNFEGNVCLLCSTIKELFYVSLCTALLFETVLFCGGGFLTNQKLRFLKEHNNFLLL</sequence>
<keyword evidence="1" id="KW-1133">Transmembrane helix</keyword>
<dbReference type="AlphaFoldDB" id="A0A8D8C9T8"/>
<proteinExistence type="predicted"/>
<evidence type="ECO:0000256" key="1">
    <source>
        <dbReference type="SAM" id="Phobius"/>
    </source>
</evidence>